<reference evidence="1 2" key="1">
    <citation type="submission" date="2017-05" db="EMBL/GenBank/DDBJ databases">
        <title>Complete and WGS of Bordetella genogroups.</title>
        <authorList>
            <person name="Spilker T."/>
            <person name="LiPuma J."/>
        </authorList>
    </citation>
    <scope>NUCLEOTIDE SEQUENCE [LARGE SCALE GENOMIC DNA]</scope>
    <source>
        <strain evidence="1 2">AU19157</strain>
    </source>
</reference>
<protein>
    <submittedName>
        <fullName evidence="1">Uncharacterized protein</fullName>
    </submittedName>
</protein>
<gene>
    <name evidence="1" type="ORF">CAL12_13800</name>
</gene>
<evidence type="ECO:0000313" key="1">
    <source>
        <dbReference type="EMBL" id="ARP81782.1"/>
    </source>
</evidence>
<accession>A0A1W6YL49</accession>
<evidence type="ECO:0000313" key="2">
    <source>
        <dbReference type="Proteomes" id="UP000194151"/>
    </source>
</evidence>
<proteinExistence type="predicted"/>
<keyword evidence="2" id="KW-1185">Reference proteome</keyword>
<name>A0A1W6YL49_9BORD</name>
<dbReference type="AlphaFoldDB" id="A0A1W6YL49"/>
<dbReference type="STRING" id="1416806.CAL12_13800"/>
<dbReference type="EMBL" id="CP021108">
    <property type="protein sequence ID" value="ARP81782.1"/>
    <property type="molecule type" value="Genomic_DNA"/>
</dbReference>
<dbReference type="KEGG" id="bgv:CAL12_13800"/>
<dbReference type="OrthoDB" id="9796561at2"/>
<sequence>MWKHIEQAALPLDWQGFNAYQHGDRVKTADKQLMAGCIVRGRDEGRDMTAVERLLALWA</sequence>
<dbReference type="RefSeq" id="WP_086064966.1">
    <property type="nucleotide sequence ID" value="NZ_CP021108.1"/>
</dbReference>
<organism evidence="1 2">
    <name type="scientific">Bordetella genomosp. 8</name>
    <dbReference type="NCBI Taxonomy" id="1416806"/>
    <lineage>
        <taxon>Bacteria</taxon>
        <taxon>Pseudomonadati</taxon>
        <taxon>Pseudomonadota</taxon>
        <taxon>Betaproteobacteria</taxon>
        <taxon>Burkholderiales</taxon>
        <taxon>Alcaligenaceae</taxon>
        <taxon>Bordetella</taxon>
    </lineage>
</organism>
<dbReference type="Proteomes" id="UP000194151">
    <property type="component" value="Chromosome"/>
</dbReference>